<protein>
    <submittedName>
        <fullName evidence="2">Uncharacterized protein</fullName>
    </submittedName>
</protein>
<dbReference type="Proteomes" id="UP001162483">
    <property type="component" value="Unassembled WGS sequence"/>
</dbReference>
<feature type="non-terminal residue" evidence="2">
    <location>
        <position position="45"/>
    </location>
</feature>
<evidence type="ECO:0000256" key="1">
    <source>
        <dbReference type="SAM" id="MobiDB-lite"/>
    </source>
</evidence>
<proteinExistence type="predicted"/>
<keyword evidence="3" id="KW-1185">Reference proteome</keyword>
<evidence type="ECO:0000313" key="3">
    <source>
        <dbReference type="Proteomes" id="UP001162483"/>
    </source>
</evidence>
<feature type="region of interest" description="Disordered" evidence="1">
    <location>
        <begin position="1"/>
        <end position="22"/>
    </location>
</feature>
<organism evidence="2 3">
    <name type="scientific">Staurois parvus</name>
    <dbReference type="NCBI Taxonomy" id="386267"/>
    <lineage>
        <taxon>Eukaryota</taxon>
        <taxon>Metazoa</taxon>
        <taxon>Chordata</taxon>
        <taxon>Craniata</taxon>
        <taxon>Vertebrata</taxon>
        <taxon>Euteleostomi</taxon>
        <taxon>Amphibia</taxon>
        <taxon>Batrachia</taxon>
        <taxon>Anura</taxon>
        <taxon>Neobatrachia</taxon>
        <taxon>Ranoidea</taxon>
        <taxon>Ranidae</taxon>
        <taxon>Staurois</taxon>
    </lineage>
</organism>
<name>A0ABN9HPE5_9NEOB</name>
<comment type="caution">
    <text evidence="2">The sequence shown here is derived from an EMBL/GenBank/DDBJ whole genome shotgun (WGS) entry which is preliminary data.</text>
</comment>
<dbReference type="EMBL" id="CATNWA010021728">
    <property type="protein sequence ID" value="CAI9623668.1"/>
    <property type="molecule type" value="Genomic_DNA"/>
</dbReference>
<feature type="compositionally biased region" description="Basic and acidic residues" evidence="1">
    <location>
        <begin position="1"/>
        <end position="12"/>
    </location>
</feature>
<reference evidence="2" key="1">
    <citation type="submission" date="2023-05" db="EMBL/GenBank/DDBJ databases">
        <authorList>
            <person name="Stuckert A."/>
        </authorList>
    </citation>
    <scope>NUCLEOTIDE SEQUENCE</scope>
</reference>
<accession>A0ABN9HPE5</accession>
<sequence length="45" mass="5007">MTAWSEHAEAHSAQKSPTSLRRHHTKTFWTLSCSQLCGHSLGMAP</sequence>
<gene>
    <name evidence="2" type="ORF">SPARVUS_LOCUS16514214</name>
</gene>
<evidence type="ECO:0000313" key="2">
    <source>
        <dbReference type="EMBL" id="CAI9623668.1"/>
    </source>
</evidence>